<feature type="chain" id="PRO_5038384244" evidence="1">
    <location>
        <begin position="19"/>
        <end position="172"/>
    </location>
</feature>
<accession>A0A9D7E2A2</accession>
<organism evidence="2 3">
    <name type="scientific">Candidatus Methylophosphatis roskildensis</name>
    <dbReference type="NCBI Taxonomy" id="2899263"/>
    <lineage>
        <taxon>Bacteria</taxon>
        <taxon>Pseudomonadati</taxon>
        <taxon>Pseudomonadota</taxon>
        <taxon>Betaproteobacteria</taxon>
        <taxon>Nitrosomonadales</taxon>
        <taxon>Sterolibacteriaceae</taxon>
        <taxon>Candidatus Methylophosphatis</taxon>
    </lineage>
</organism>
<protein>
    <submittedName>
        <fullName evidence="2">SRPBCC family protein</fullName>
    </submittedName>
</protein>
<dbReference type="CDD" id="cd07821">
    <property type="entry name" value="PYR_PYL_RCAR_like"/>
    <property type="match status" value="1"/>
</dbReference>
<dbReference type="SUPFAM" id="SSF55961">
    <property type="entry name" value="Bet v1-like"/>
    <property type="match status" value="1"/>
</dbReference>
<reference evidence="2" key="1">
    <citation type="submission" date="2020-10" db="EMBL/GenBank/DDBJ databases">
        <title>Connecting structure to function with the recovery of over 1000 high-quality activated sludge metagenome-assembled genomes encoding full-length rRNA genes using long-read sequencing.</title>
        <authorList>
            <person name="Singleton C.M."/>
            <person name="Petriglieri F."/>
            <person name="Kristensen J.M."/>
            <person name="Kirkegaard R.H."/>
            <person name="Michaelsen T.Y."/>
            <person name="Andersen M.H."/>
            <person name="Karst S.M."/>
            <person name="Dueholm M.S."/>
            <person name="Nielsen P.H."/>
            <person name="Albertsen M."/>
        </authorList>
    </citation>
    <scope>NUCLEOTIDE SEQUENCE</scope>
    <source>
        <strain evidence="2">Bjer_18-Q3-R1-45_BAT3C.347</strain>
    </source>
</reference>
<dbReference type="Gene3D" id="3.30.530.20">
    <property type="match status" value="1"/>
</dbReference>
<evidence type="ECO:0000313" key="2">
    <source>
        <dbReference type="EMBL" id="MBK6975268.1"/>
    </source>
</evidence>
<name>A0A9D7E2A2_9PROT</name>
<dbReference type="EMBL" id="JADJEV010000005">
    <property type="protein sequence ID" value="MBK6975268.1"/>
    <property type="molecule type" value="Genomic_DNA"/>
</dbReference>
<sequence>MRVSLMAALLLACSVAWAHGPTRQKVTESVTIKAAPDAVWAKVKDFGAMQGWHPAIENTAADQGSGVGSIRTLTLKGGGTIVEELESYSDADRKFSYRMTDPGPVPVNNYSSTLSVKPADGGGSVVEWRGAFYRKYMNNDPPPEQNDEAAVKAITGIYQFGLGNLKAMLEKK</sequence>
<dbReference type="AlphaFoldDB" id="A0A9D7E2A2"/>
<evidence type="ECO:0000256" key="1">
    <source>
        <dbReference type="SAM" id="SignalP"/>
    </source>
</evidence>
<dbReference type="PANTHER" id="PTHR39332">
    <property type="entry name" value="BLL4707 PROTEIN"/>
    <property type="match status" value="1"/>
</dbReference>
<dbReference type="InterPro" id="IPR023393">
    <property type="entry name" value="START-like_dom_sf"/>
</dbReference>
<dbReference type="Pfam" id="PF10604">
    <property type="entry name" value="Polyketide_cyc2"/>
    <property type="match status" value="1"/>
</dbReference>
<gene>
    <name evidence="2" type="ORF">IPH26_20780</name>
</gene>
<evidence type="ECO:0000313" key="3">
    <source>
        <dbReference type="Proteomes" id="UP000807785"/>
    </source>
</evidence>
<dbReference type="InterPro" id="IPR019587">
    <property type="entry name" value="Polyketide_cyclase/dehydratase"/>
</dbReference>
<dbReference type="PANTHER" id="PTHR39332:SF7">
    <property type="entry name" value="SRPBCC FAMILY PROTEIN"/>
    <property type="match status" value="1"/>
</dbReference>
<comment type="caution">
    <text evidence="2">The sequence shown here is derived from an EMBL/GenBank/DDBJ whole genome shotgun (WGS) entry which is preliminary data.</text>
</comment>
<proteinExistence type="predicted"/>
<keyword evidence="1" id="KW-0732">Signal</keyword>
<feature type="signal peptide" evidence="1">
    <location>
        <begin position="1"/>
        <end position="18"/>
    </location>
</feature>
<dbReference type="Proteomes" id="UP000807785">
    <property type="component" value="Unassembled WGS sequence"/>
</dbReference>